<protein>
    <submittedName>
        <fullName evidence="1">Uncharacterized protein</fullName>
    </submittedName>
</protein>
<proteinExistence type="predicted"/>
<reference evidence="1 2" key="1">
    <citation type="journal article" date="2020" name="Mol. Biol. Evol.">
        <title>Distinct Expression and Methylation Patterns for Genes with Different Fates following a Single Whole-Genome Duplication in Flowering Plants.</title>
        <authorList>
            <person name="Shi T."/>
            <person name="Rahmani R.S."/>
            <person name="Gugger P.F."/>
            <person name="Wang M."/>
            <person name="Li H."/>
            <person name="Zhang Y."/>
            <person name="Li Z."/>
            <person name="Wang Q."/>
            <person name="Van de Peer Y."/>
            <person name="Marchal K."/>
            <person name="Chen J."/>
        </authorList>
    </citation>
    <scope>NUCLEOTIDE SEQUENCE [LARGE SCALE GENOMIC DNA]</scope>
    <source>
        <tissue evidence="1">Leaf</tissue>
    </source>
</reference>
<dbReference type="AlphaFoldDB" id="A0A822YG93"/>
<gene>
    <name evidence="1" type="ORF">HUJ06_009362</name>
</gene>
<evidence type="ECO:0000313" key="1">
    <source>
        <dbReference type="EMBL" id="DAD30511.1"/>
    </source>
</evidence>
<organism evidence="1 2">
    <name type="scientific">Nelumbo nucifera</name>
    <name type="common">Sacred lotus</name>
    <dbReference type="NCBI Taxonomy" id="4432"/>
    <lineage>
        <taxon>Eukaryota</taxon>
        <taxon>Viridiplantae</taxon>
        <taxon>Streptophyta</taxon>
        <taxon>Embryophyta</taxon>
        <taxon>Tracheophyta</taxon>
        <taxon>Spermatophyta</taxon>
        <taxon>Magnoliopsida</taxon>
        <taxon>Proteales</taxon>
        <taxon>Nelumbonaceae</taxon>
        <taxon>Nelumbo</taxon>
    </lineage>
</organism>
<evidence type="ECO:0000313" key="2">
    <source>
        <dbReference type="Proteomes" id="UP000607653"/>
    </source>
</evidence>
<name>A0A822YG93_NELNU</name>
<comment type="caution">
    <text evidence="1">The sequence shown here is derived from an EMBL/GenBank/DDBJ whole genome shotgun (WGS) entry which is preliminary data.</text>
</comment>
<dbReference type="Proteomes" id="UP000607653">
    <property type="component" value="Unassembled WGS sequence"/>
</dbReference>
<keyword evidence="2" id="KW-1185">Reference proteome</keyword>
<dbReference type="EMBL" id="DUZY01000003">
    <property type="protein sequence ID" value="DAD30511.1"/>
    <property type="molecule type" value="Genomic_DNA"/>
</dbReference>
<sequence length="195" mass="20900">MEKDEAQNLCYDASLHADPPTFFGQTSRFMKHDKGVSLPVQRVTSVAPSEATTKGGESVVNFGVAGGESFGGGIESIGDRGVQSGHEQAVMGTLMANNIEDELLGKFKDPEGISKMFLYNSKLGAVGPSKKRKVVSFFDVGNELIHHLWVGENGGKETCEKVPDHRSDEVARGGCTECSNSWASVVVSLQPRVDP</sequence>
<accession>A0A822YG93</accession>